<reference evidence="3" key="2">
    <citation type="submission" date="2021-04" db="EMBL/GenBank/DDBJ databases">
        <authorList>
            <person name="Podell S."/>
        </authorList>
    </citation>
    <scope>NUCLEOTIDE SEQUENCE</scope>
    <source>
        <strain evidence="3">Hildebrandi</strain>
    </source>
</reference>
<evidence type="ECO:0000256" key="1">
    <source>
        <dbReference type="SAM" id="MobiDB-lite"/>
    </source>
</evidence>
<proteinExistence type="predicted"/>
<evidence type="ECO:0000313" key="3">
    <source>
        <dbReference type="EMBL" id="KAG7347621.1"/>
    </source>
</evidence>
<protein>
    <submittedName>
        <fullName evidence="3">Na-Ca exchanger/integrin-beta4 domain containing protein</fullName>
    </submittedName>
</protein>
<feature type="signal peptide" evidence="2">
    <location>
        <begin position="1"/>
        <end position="28"/>
    </location>
</feature>
<dbReference type="EMBL" id="JAGRRH010000020">
    <property type="protein sequence ID" value="KAG7347621.1"/>
    <property type="molecule type" value="Genomic_DNA"/>
</dbReference>
<dbReference type="PANTHER" id="PTHR40535">
    <property type="entry name" value="CHROMOSOME UNDETERMINED SCAFFOLD_9, WHOLE GENOME SHOTGUN SEQUENCE"/>
    <property type="match status" value="1"/>
</dbReference>
<evidence type="ECO:0000256" key="2">
    <source>
        <dbReference type="SAM" id="SignalP"/>
    </source>
</evidence>
<gene>
    <name evidence="3" type="ORF">IV203_016326</name>
</gene>
<sequence length="503" mass="52928">MKIPSYFTTAVLRTISFLLFIQPRSMLASILTRLPECGENQCHCTGSAECPALPTIVDSVVNNFRALDHANPLTIQCDPFASTTCVQGLTSGEACVVELIPPASGGGICPDNFSYELKTVESLEEALAAGDYVTHLGPCGACSSLQDLATMITTTQLPMRGNDCYWQSGGLGDIGAARTCFENLGFTTNCARILASFQNRINLRGCPSFCAAFALGQGQDAPACAQSNVCSSCVDLIEERYSIVAGRRTTNSGYPSWSASRCEDIASLDVVSQGDVCQEAKFVGGFPNTLAPVITNTPTSLPPIPSPTPNPTPAPTSPPTRNPTPAPTPPPTRNPTPAPTPPPTRNPTPAPTPPPTRNPTPAPTPPTIVSLNVQLCQQSADIETSLSRRTGENVVCDCSEAQNSAIPVCYRGPAQTQTCAIQFGTCSTTSDCCSAGVRLCRGGQCRTAARAAFKSSLRIGASIGGAVGRNNRRPGVQPSPGASRGRRRIRGFDDSQYDHNVDV</sequence>
<dbReference type="AlphaFoldDB" id="A0A9K3PI52"/>
<reference evidence="3" key="1">
    <citation type="journal article" date="2021" name="Sci. Rep.">
        <title>Diploid genomic architecture of Nitzschia inconspicua, an elite biomass production diatom.</title>
        <authorList>
            <person name="Oliver A."/>
            <person name="Podell S."/>
            <person name="Pinowska A."/>
            <person name="Traller J.C."/>
            <person name="Smith S.R."/>
            <person name="McClure R."/>
            <person name="Beliaev A."/>
            <person name="Bohutskyi P."/>
            <person name="Hill E.A."/>
            <person name="Rabines A."/>
            <person name="Zheng H."/>
            <person name="Allen L.Z."/>
            <person name="Kuo A."/>
            <person name="Grigoriev I.V."/>
            <person name="Allen A.E."/>
            <person name="Hazlebeck D."/>
            <person name="Allen E.E."/>
        </authorList>
    </citation>
    <scope>NUCLEOTIDE SEQUENCE</scope>
    <source>
        <strain evidence="3">Hildebrandi</strain>
    </source>
</reference>
<feature type="compositionally biased region" description="Basic and acidic residues" evidence="1">
    <location>
        <begin position="490"/>
        <end position="503"/>
    </location>
</feature>
<feature type="region of interest" description="Disordered" evidence="1">
    <location>
        <begin position="294"/>
        <end position="368"/>
    </location>
</feature>
<accession>A0A9K3PI52</accession>
<name>A0A9K3PI52_9STRA</name>
<keyword evidence="4" id="KW-1185">Reference proteome</keyword>
<evidence type="ECO:0000313" key="4">
    <source>
        <dbReference type="Proteomes" id="UP000693970"/>
    </source>
</evidence>
<feature type="chain" id="PRO_5039931126" evidence="2">
    <location>
        <begin position="29"/>
        <end position="503"/>
    </location>
</feature>
<dbReference type="OrthoDB" id="44327at2759"/>
<dbReference type="PANTHER" id="PTHR40535:SF1">
    <property type="entry name" value="CHROMOSOME UNDETERMINED SCAFFOLD_9, WHOLE GENOME SHOTGUN SEQUENCE"/>
    <property type="match status" value="1"/>
</dbReference>
<feature type="compositionally biased region" description="Pro residues" evidence="1">
    <location>
        <begin position="300"/>
        <end position="366"/>
    </location>
</feature>
<feature type="region of interest" description="Disordered" evidence="1">
    <location>
        <begin position="464"/>
        <end position="503"/>
    </location>
</feature>
<dbReference type="Proteomes" id="UP000693970">
    <property type="component" value="Unassembled WGS sequence"/>
</dbReference>
<keyword evidence="2" id="KW-0732">Signal</keyword>
<comment type="caution">
    <text evidence="3">The sequence shown here is derived from an EMBL/GenBank/DDBJ whole genome shotgun (WGS) entry which is preliminary data.</text>
</comment>
<organism evidence="3 4">
    <name type="scientific">Nitzschia inconspicua</name>
    <dbReference type="NCBI Taxonomy" id="303405"/>
    <lineage>
        <taxon>Eukaryota</taxon>
        <taxon>Sar</taxon>
        <taxon>Stramenopiles</taxon>
        <taxon>Ochrophyta</taxon>
        <taxon>Bacillariophyta</taxon>
        <taxon>Bacillariophyceae</taxon>
        <taxon>Bacillariophycidae</taxon>
        <taxon>Bacillariales</taxon>
        <taxon>Bacillariaceae</taxon>
        <taxon>Nitzschia</taxon>
    </lineage>
</organism>